<proteinExistence type="predicted"/>
<evidence type="ECO:0000313" key="2">
    <source>
        <dbReference type="Proteomes" id="UP001211173"/>
    </source>
</evidence>
<name>A0AAW6CGG4_FLAPL</name>
<organism evidence="1 2">
    <name type="scientific">Flavonifractor plautii</name>
    <name type="common">Fusobacterium plautii</name>
    <dbReference type="NCBI Taxonomy" id="292800"/>
    <lineage>
        <taxon>Bacteria</taxon>
        <taxon>Bacillati</taxon>
        <taxon>Bacillota</taxon>
        <taxon>Clostridia</taxon>
        <taxon>Eubacteriales</taxon>
        <taxon>Oscillospiraceae</taxon>
        <taxon>Flavonifractor</taxon>
    </lineage>
</organism>
<protein>
    <recommendedName>
        <fullName evidence="3">DUF4313 domain-containing protein</fullName>
    </recommendedName>
</protein>
<dbReference type="RefSeq" id="WP_195383886.1">
    <property type="nucleotide sequence ID" value="NZ_JADMVZ010000006.1"/>
</dbReference>
<dbReference type="Proteomes" id="UP001211173">
    <property type="component" value="Unassembled WGS sequence"/>
</dbReference>
<gene>
    <name evidence="1" type="ORF">PNE06_03545</name>
</gene>
<comment type="caution">
    <text evidence="1">The sequence shown here is derived from an EMBL/GenBank/DDBJ whole genome shotgun (WGS) entry which is preliminary data.</text>
</comment>
<dbReference type="AlphaFoldDB" id="A0AAW6CGG4"/>
<reference evidence="1" key="1">
    <citation type="submission" date="2023-01" db="EMBL/GenBank/DDBJ databases">
        <title>Human gut microbiome strain richness.</title>
        <authorList>
            <person name="Chen-Liaw A."/>
        </authorList>
    </citation>
    <scope>NUCLEOTIDE SEQUENCE</scope>
    <source>
        <strain evidence="1">1001287st1_F4_1001285I_161205</strain>
    </source>
</reference>
<evidence type="ECO:0008006" key="3">
    <source>
        <dbReference type="Google" id="ProtNLM"/>
    </source>
</evidence>
<dbReference type="EMBL" id="JAQLWV010000004">
    <property type="protein sequence ID" value="MDB7932144.1"/>
    <property type="molecule type" value="Genomic_DNA"/>
</dbReference>
<accession>A0AAW6CGG4</accession>
<evidence type="ECO:0000313" key="1">
    <source>
        <dbReference type="EMBL" id="MDB7932144.1"/>
    </source>
</evidence>
<sequence>MDKKQMPISELPFNFDGLEPQYGQIKHAELICPGVYFIMTKFNTDRPRFAGEYLVVTEDSPAISPEARNFTTPLPTIPRMFLCEYDYDCKGRHVVEYEAHKYLVEHGLPLPEGESLEEARAFGREVCPEYFGEFPIPEKTPWGPVIRHDRLWNGLYWLETEREGWVLAIAYPLYSVLFEDTLALAAQIEDGKEAETCGYRFYTYRASCCPLFEMFPYDEDGWGQKIDGAALQNALLENFPDYGLEDERNSPDLPAEQRILPIPGVGTDFYRFPS</sequence>